<dbReference type="eggNOG" id="ENOG502ZRRV">
    <property type="taxonomic scope" value="Bacteria"/>
</dbReference>
<proteinExistence type="predicted"/>
<dbReference type="EMBL" id="LLZU01000002">
    <property type="protein sequence ID" value="KRV50979.1"/>
    <property type="molecule type" value="Genomic_DNA"/>
</dbReference>
<evidence type="ECO:0000313" key="1">
    <source>
        <dbReference type="EMBL" id="KRV50979.1"/>
    </source>
</evidence>
<gene>
    <name evidence="1" type="ORF">AQ490_01835</name>
</gene>
<name>A0A0T6LXT1_WENVI</name>
<dbReference type="Proteomes" id="UP000050867">
    <property type="component" value="Unassembled WGS sequence"/>
</dbReference>
<evidence type="ECO:0008006" key="3">
    <source>
        <dbReference type="Google" id="ProtNLM"/>
    </source>
</evidence>
<evidence type="ECO:0000313" key="2">
    <source>
        <dbReference type="Proteomes" id="UP000050867"/>
    </source>
</evidence>
<protein>
    <recommendedName>
        <fullName evidence="3">Helix-turn-helix domain containing protein</fullName>
    </recommendedName>
</protein>
<comment type="caution">
    <text evidence="1">The sequence shown here is derived from an EMBL/GenBank/DDBJ whole genome shotgun (WGS) entry which is preliminary data.</text>
</comment>
<keyword evidence="2" id="KW-1185">Reference proteome</keyword>
<dbReference type="STRING" id="76728.AQ490_01835"/>
<reference evidence="1 2" key="1">
    <citation type="submission" date="2015-10" db="EMBL/GenBank/DDBJ databases">
        <title>Draft genome sequence of pyrrolomycin-producing Streptomyces vitaminophilus.</title>
        <authorList>
            <person name="Graham D.E."/>
            <person name="Mahan K.M."/>
            <person name="Klingeman D.M."/>
            <person name="Hettich R.L."/>
            <person name="Parry R.J."/>
        </authorList>
    </citation>
    <scope>NUCLEOTIDE SEQUENCE [LARGE SCALE GENOMIC DNA]</scope>
    <source>
        <strain evidence="1 2">ATCC 31673</strain>
    </source>
</reference>
<organism evidence="1 2">
    <name type="scientific">Wenjunlia vitaminophila</name>
    <name type="common">Streptomyces vitaminophilus</name>
    <dbReference type="NCBI Taxonomy" id="76728"/>
    <lineage>
        <taxon>Bacteria</taxon>
        <taxon>Bacillati</taxon>
        <taxon>Actinomycetota</taxon>
        <taxon>Actinomycetes</taxon>
        <taxon>Kitasatosporales</taxon>
        <taxon>Streptomycetaceae</taxon>
        <taxon>Wenjunlia</taxon>
    </lineage>
</organism>
<dbReference type="AlphaFoldDB" id="A0A0T6LXT1"/>
<sequence length="178" mass="19498">MAFRHLNELPLGDKLFRIELASDDDSTVTLTLTGWQDDASGGSEPVATGELRLPMQDVAALRIALNRALRALAIVAEVAEPIPDRDVLRELFPGHGAPWVPQHEEELVRRFHDGETIARIAARFGRTPDSVRTKLRELGHDPRRPEYCPPDGCLSWSRYASPAVLGGTAPAELSESGS</sequence>
<accession>A0A0T6LXT1</accession>
<dbReference type="OrthoDB" id="3867517at2"/>
<dbReference type="RefSeq" id="WP_018385050.1">
    <property type="nucleotide sequence ID" value="NZ_LLZU01000002.1"/>
</dbReference>